<evidence type="ECO:0000313" key="2">
    <source>
        <dbReference type="EMBL" id="GBM36101.1"/>
    </source>
</evidence>
<dbReference type="Proteomes" id="UP000499080">
    <property type="component" value="Unassembled WGS sequence"/>
</dbReference>
<dbReference type="AlphaFoldDB" id="A0A4Y2F4P1"/>
<dbReference type="EMBL" id="BGPR01094797">
    <property type="protein sequence ID" value="GBM36101.1"/>
    <property type="molecule type" value="Genomic_DNA"/>
</dbReference>
<keyword evidence="3" id="KW-1185">Reference proteome</keyword>
<sequence>MTEQLQQRTTVSFRGSRVRNASESNRGSVMQLYRRFANQLSYFGMYGMRTDEDLVCILMLLTSDYRLAVVKKRVQKARNKSCRSILCNESWKMH</sequence>
<name>A0A4Y2F4P1_ARAVE</name>
<proteinExistence type="predicted"/>
<reference evidence="2 3" key="1">
    <citation type="journal article" date="2019" name="Sci. Rep.">
        <title>Orb-weaving spider Araneus ventricosus genome elucidates the spidroin gene catalogue.</title>
        <authorList>
            <person name="Kono N."/>
            <person name="Nakamura H."/>
            <person name="Ohtoshi R."/>
            <person name="Moran D.A.P."/>
            <person name="Shinohara A."/>
            <person name="Yoshida Y."/>
            <person name="Fujiwara M."/>
            <person name="Mori M."/>
            <person name="Tomita M."/>
            <person name="Arakawa K."/>
        </authorList>
    </citation>
    <scope>NUCLEOTIDE SEQUENCE [LARGE SCALE GENOMIC DNA]</scope>
</reference>
<organism evidence="2 3">
    <name type="scientific">Araneus ventricosus</name>
    <name type="common">Orbweaver spider</name>
    <name type="synonym">Epeira ventricosa</name>
    <dbReference type="NCBI Taxonomy" id="182803"/>
    <lineage>
        <taxon>Eukaryota</taxon>
        <taxon>Metazoa</taxon>
        <taxon>Ecdysozoa</taxon>
        <taxon>Arthropoda</taxon>
        <taxon>Chelicerata</taxon>
        <taxon>Arachnida</taxon>
        <taxon>Araneae</taxon>
        <taxon>Araneomorphae</taxon>
        <taxon>Entelegynae</taxon>
        <taxon>Araneoidea</taxon>
        <taxon>Araneidae</taxon>
        <taxon>Araneus</taxon>
    </lineage>
</organism>
<accession>A0A4Y2F4P1</accession>
<evidence type="ECO:0000313" key="3">
    <source>
        <dbReference type="Proteomes" id="UP000499080"/>
    </source>
</evidence>
<feature type="region of interest" description="Disordered" evidence="1">
    <location>
        <begin position="1"/>
        <end position="25"/>
    </location>
</feature>
<protein>
    <submittedName>
        <fullName evidence="2">Uncharacterized protein</fullName>
    </submittedName>
</protein>
<gene>
    <name evidence="2" type="ORF">AVEN_34261_1</name>
</gene>
<comment type="caution">
    <text evidence="2">The sequence shown here is derived from an EMBL/GenBank/DDBJ whole genome shotgun (WGS) entry which is preliminary data.</text>
</comment>
<evidence type="ECO:0000256" key="1">
    <source>
        <dbReference type="SAM" id="MobiDB-lite"/>
    </source>
</evidence>